<sequence>MKINKHNFKKDAKDSNETKEQKVKLIPYTMNRDNLRVKSKAYPYGINMIDAPNMWKASYRGQGIKVAIIDTGCDVNHVSLKDNIAGVRNFTPEDNKDPNVVIDRVGHGTHVAGIVAANGKVDSVIGAAPEAELYILKALDRTGSGKSSWVINAVNYAVDLKVDVISMSLGMPEKDNKLERAIKNAIKNNILVVCAAGNEGDGNYDDFEYSYPAAYVDVIAVGAVDKKAVPAPFSNANLVIDCVAPGVDIISTYPNNRFASLSGTSMAAPYVSGTVALLKNWSRDVFQRELTESELYAQLIKYTKTLQYPRTIQGNGLIYLKQR</sequence>
<feature type="compositionally biased region" description="Basic and acidic residues" evidence="7">
    <location>
        <begin position="9"/>
        <end position="20"/>
    </location>
</feature>
<dbReference type="InterPro" id="IPR023827">
    <property type="entry name" value="Peptidase_S8_Asp-AS"/>
</dbReference>
<dbReference type="Pfam" id="PF00082">
    <property type="entry name" value="Peptidase_S8"/>
    <property type="match status" value="1"/>
</dbReference>
<dbReference type="PROSITE" id="PS00136">
    <property type="entry name" value="SUBTILASE_ASP"/>
    <property type="match status" value="1"/>
</dbReference>
<dbReference type="PROSITE" id="PS00137">
    <property type="entry name" value="SUBTILASE_HIS"/>
    <property type="match status" value="1"/>
</dbReference>
<dbReference type="EC" id="3.4.21.-" evidence="9"/>
<dbReference type="InterPro" id="IPR051048">
    <property type="entry name" value="Peptidase_S8/S53_subtilisin"/>
</dbReference>
<accession>A0A6N3EV43</accession>
<dbReference type="InterPro" id="IPR034202">
    <property type="entry name" value="Subtilisin_Carlsberg-like"/>
</dbReference>
<evidence type="ECO:0000256" key="6">
    <source>
        <dbReference type="RuleBase" id="RU003355"/>
    </source>
</evidence>
<evidence type="ECO:0000256" key="2">
    <source>
        <dbReference type="ARBA" id="ARBA00022670"/>
    </source>
</evidence>
<protein>
    <submittedName>
        <fullName evidence="9">Major intracellular serine protease</fullName>
        <ecNumber evidence="9">3.4.21.-</ecNumber>
    </submittedName>
</protein>
<dbReference type="AlphaFoldDB" id="A0A6N3EV43"/>
<evidence type="ECO:0000259" key="8">
    <source>
        <dbReference type="Pfam" id="PF00082"/>
    </source>
</evidence>
<dbReference type="PANTHER" id="PTHR43399:SF4">
    <property type="entry name" value="CELL WALL-ASSOCIATED PROTEASE"/>
    <property type="match status" value="1"/>
</dbReference>
<dbReference type="InterPro" id="IPR036852">
    <property type="entry name" value="Peptidase_S8/S53_dom_sf"/>
</dbReference>
<reference evidence="9" key="1">
    <citation type="submission" date="2019-11" db="EMBL/GenBank/DDBJ databases">
        <authorList>
            <person name="Feng L."/>
        </authorList>
    </citation>
    <scope>NUCLEOTIDE SEQUENCE</scope>
    <source>
        <strain evidence="9">IbartlettiiLFYP30</strain>
    </source>
</reference>
<comment type="similarity">
    <text evidence="1 5 6">Belongs to the peptidase S8 family.</text>
</comment>
<dbReference type="GO" id="GO:0004252">
    <property type="term" value="F:serine-type endopeptidase activity"/>
    <property type="evidence" value="ECO:0007669"/>
    <property type="project" value="UniProtKB-UniRule"/>
</dbReference>
<evidence type="ECO:0000256" key="3">
    <source>
        <dbReference type="ARBA" id="ARBA00022801"/>
    </source>
</evidence>
<feature type="active site" description="Charge relay system" evidence="5">
    <location>
        <position position="265"/>
    </location>
</feature>
<feature type="active site" description="Charge relay system" evidence="5">
    <location>
        <position position="70"/>
    </location>
</feature>
<keyword evidence="4 5" id="KW-0720">Serine protease</keyword>
<keyword evidence="2 5" id="KW-0645">Protease</keyword>
<dbReference type="PROSITE" id="PS51892">
    <property type="entry name" value="SUBTILASE"/>
    <property type="match status" value="1"/>
</dbReference>
<dbReference type="PRINTS" id="PR00723">
    <property type="entry name" value="SUBTILISIN"/>
</dbReference>
<dbReference type="InterPro" id="IPR022398">
    <property type="entry name" value="Peptidase_S8_His-AS"/>
</dbReference>
<dbReference type="CDD" id="cd07477">
    <property type="entry name" value="Peptidases_S8_Subtilisin_subset"/>
    <property type="match status" value="1"/>
</dbReference>
<dbReference type="InterPro" id="IPR015500">
    <property type="entry name" value="Peptidase_S8_subtilisin-rel"/>
</dbReference>
<evidence type="ECO:0000313" key="9">
    <source>
        <dbReference type="EMBL" id="VYU44205.1"/>
    </source>
</evidence>
<evidence type="ECO:0000256" key="5">
    <source>
        <dbReference type="PROSITE-ProRule" id="PRU01240"/>
    </source>
</evidence>
<dbReference type="RefSeq" id="WP_024038150.1">
    <property type="nucleotide sequence ID" value="NZ_CACRUE010000039.1"/>
</dbReference>
<dbReference type="PROSITE" id="PS00138">
    <property type="entry name" value="SUBTILASE_SER"/>
    <property type="match status" value="1"/>
</dbReference>
<dbReference type="SUPFAM" id="SSF52743">
    <property type="entry name" value="Subtilisin-like"/>
    <property type="match status" value="1"/>
</dbReference>
<name>A0A6N3EV43_9FIRM</name>
<dbReference type="InterPro" id="IPR023828">
    <property type="entry name" value="Peptidase_S8_Ser-AS"/>
</dbReference>
<dbReference type="PANTHER" id="PTHR43399">
    <property type="entry name" value="SUBTILISIN-RELATED"/>
    <property type="match status" value="1"/>
</dbReference>
<feature type="region of interest" description="Disordered" evidence="7">
    <location>
        <begin position="1"/>
        <end position="20"/>
    </location>
</feature>
<dbReference type="Gene3D" id="3.40.50.200">
    <property type="entry name" value="Peptidase S8/S53 domain"/>
    <property type="match status" value="1"/>
</dbReference>
<proteinExistence type="inferred from homology"/>
<evidence type="ECO:0000256" key="7">
    <source>
        <dbReference type="SAM" id="MobiDB-lite"/>
    </source>
</evidence>
<feature type="domain" description="Peptidase S8/S53" evidence="8">
    <location>
        <begin position="61"/>
        <end position="316"/>
    </location>
</feature>
<keyword evidence="3 5" id="KW-0378">Hydrolase</keyword>
<dbReference type="GO" id="GO:0006508">
    <property type="term" value="P:proteolysis"/>
    <property type="evidence" value="ECO:0007669"/>
    <property type="project" value="UniProtKB-KW"/>
</dbReference>
<gene>
    <name evidence="9" type="primary">isp</name>
    <name evidence="9" type="ORF">IBLFYP30_02698</name>
</gene>
<evidence type="ECO:0000256" key="1">
    <source>
        <dbReference type="ARBA" id="ARBA00011073"/>
    </source>
</evidence>
<feature type="active site" description="Charge relay system" evidence="5">
    <location>
        <position position="107"/>
    </location>
</feature>
<evidence type="ECO:0000256" key="4">
    <source>
        <dbReference type="ARBA" id="ARBA00022825"/>
    </source>
</evidence>
<dbReference type="EMBL" id="CACRUE010000039">
    <property type="protein sequence ID" value="VYU44205.1"/>
    <property type="molecule type" value="Genomic_DNA"/>
</dbReference>
<dbReference type="InterPro" id="IPR000209">
    <property type="entry name" value="Peptidase_S8/S53_dom"/>
</dbReference>
<organism evidence="9">
    <name type="scientific">Intestinibacter bartlettii</name>
    <dbReference type="NCBI Taxonomy" id="261299"/>
    <lineage>
        <taxon>Bacteria</taxon>
        <taxon>Bacillati</taxon>
        <taxon>Bacillota</taxon>
        <taxon>Clostridia</taxon>
        <taxon>Peptostreptococcales</taxon>
        <taxon>Peptostreptococcaceae</taxon>
        <taxon>Intestinibacter</taxon>
    </lineage>
</organism>